<evidence type="ECO:0000313" key="2">
    <source>
        <dbReference type="EMBL" id="KOH45264.1"/>
    </source>
</evidence>
<name>A0A0L8VA06_9BACT</name>
<sequence length="239" mass="27514">MRLLYICKIIDRIGKLNRNHFIYLILLAFASMLLWFSLTLLREWEVLAWTIHLRYAGAGFTIIALGFFLWIIWVNGKLHFLKHVVGYPILFLTYIGCFTLLSALTMKALSDISIYELSYADPIFLRGVAAAIAFPVATTLWNILLAWMERKSINMKNVGTLLLTSILIPILSSIIASFLFFQSYLFPEVQATWIEVLTTPLIWLDSGSLLFSFLVYEGIFILWVKSNEKLQPHPIESRN</sequence>
<dbReference type="EMBL" id="LGIA01000146">
    <property type="protein sequence ID" value="KOH45264.1"/>
    <property type="molecule type" value="Genomic_DNA"/>
</dbReference>
<dbReference type="Proteomes" id="UP000036958">
    <property type="component" value="Unassembled WGS sequence"/>
</dbReference>
<feature type="transmembrane region" description="Helical" evidence="1">
    <location>
        <begin position="160"/>
        <end position="181"/>
    </location>
</feature>
<proteinExistence type="predicted"/>
<feature type="transmembrane region" description="Helical" evidence="1">
    <location>
        <begin position="53"/>
        <end position="73"/>
    </location>
</feature>
<keyword evidence="3" id="KW-1185">Reference proteome</keyword>
<keyword evidence="1" id="KW-1133">Transmembrane helix</keyword>
<protein>
    <submittedName>
        <fullName evidence="2">Uncharacterized protein</fullName>
    </submittedName>
</protein>
<organism evidence="2 3">
    <name type="scientific">Sunxiuqinia dokdonensis</name>
    <dbReference type="NCBI Taxonomy" id="1409788"/>
    <lineage>
        <taxon>Bacteria</taxon>
        <taxon>Pseudomonadati</taxon>
        <taxon>Bacteroidota</taxon>
        <taxon>Bacteroidia</taxon>
        <taxon>Marinilabiliales</taxon>
        <taxon>Prolixibacteraceae</taxon>
        <taxon>Sunxiuqinia</taxon>
    </lineage>
</organism>
<gene>
    <name evidence="2" type="ORF">NC99_18720</name>
</gene>
<keyword evidence="1" id="KW-0812">Transmembrane</keyword>
<feature type="transmembrane region" description="Helical" evidence="1">
    <location>
        <begin position="85"/>
        <end position="104"/>
    </location>
</feature>
<reference evidence="3" key="1">
    <citation type="submission" date="2015-07" db="EMBL/GenBank/DDBJ databases">
        <title>Genome sequencing of Sunxiuqinia dokdonensis strain SK.</title>
        <authorList>
            <person name="Ahn S."/>
            <person name="Kim B.-C."/>
        </authorList>
    </citation>
    <scope>NUCLEOTIDE SEQUENCE [LARGE SCALE GENOMIC DNA]</scope>
    <source>
        <strain evidence="3">SK</strain>
    </source>
</reference>
<comment type="caution">
    <text evidence="2">The sequence shown here is derived from an EMBL/GenBank/DDBJ whole genome shotgun (WGS) entry which is preliminary data.</text>
</comment>
<keyword evidence="1" id="KW-0472">Membrane</keyword>
<dbReference type="AlphaFoldDB" id="A0A0L8VA06"/>
<dbReference type="RefSeq" id="WP_157624712.1">
    <property type="nucleotide sequence ID" value="NZ_LGIA01000146.1"/>
</dbReference>
<evidence type="ECO:0000256" key="1">
    <source>
        <dbReference type="SAM" id="Phobius"/>
    </source>
</evidence>
<accession>A0A0L8VA06</accession>
<feature type="transmembrane region" description="Helical" evidence="1">
    <location>
        <begin position="201"/>
        <end position="224"/>
    </location>
</feature>
<feature type="transmembrane region" description="Helical" evidence="1">
    <location>
        <begin position="21"/>
        <end position="41"/>
    </location>
</feature>
<feature type="transmembrane region" description="Helical" evidence="1">
    <location>
        <begin position="124"/>
        <end position="148"/>
    </location>
</feature>
<evidence type="ECO:0000313" key="3">
    <source>
        <dbReference type="Proteomes" id="UP000036958"/>
    </source>
</evidence>